<dbReference type="InterPro" id="IPR000873">
    <property type="entry name" value="AMP-dep_synth/lig_dom"/>
</dbReference>
<dbReference type="Gene3D" id="3.30.559.30">
    <property type="entry name" value="Nonribosomal peptide synthetase, condensation domain"/>
    <property type="match status" value="5"/>
</dbReference>
<feature type="domain" description="Carrier" evidence="7">
    <location>
        <begin position="3568"/>
        <end position="3642"/>
    </location>
</feature>
<dbReference type="SUPFAM" id="SSF52777">
    <property type="entry name" value="CoA-dependent acyltransferases"/>
    <property type="match status" value="10"/>
</dbReference>
<evidence type="ECO:0000259" key="7">
    <source>
        <dbReference type="PROSITE" id="PS50075"/>
    </source>
</evidence>
<sequence length="4097" mass="446926">MDTSAHADRIAALPAHLRERLRQRLAGRARAEEDGITRLGDGTPGGRRGPLPLSFAQQRLWFLDELDGGGVEYNSGFAVRLTGELDRAALTGALRELVVRHEALRTTFDTVDGEAVQYVREPYDPSVPLVDLSERDDPEAGVRAELDRFNQPFDLRQGPLFRALLVRLAEQEHLLVLGMHHIVIDGWSLEVLLRELGARYSGASDLPEVAVQYADYAVWQRNRMSGQALDEQLAYWKQRLAGIVPLELAADRPRPPQRGQGGALRTFWLPDELAAGLRELSRAHDTTLFTVLLAACKVLFARYSGQDDIAVGTPTAARNRPELGGTVGFFTNTVVVRTELNRQQSFSDFLGEVKATVLDALAHDEVPFDRLVEALRLPRDPSRTPVFQSMVAFRGAKQAALELPGLAVREFHLPRESSTFDLSLEFQDGPDGVLGALEYSTDLFDAATMERFTEHLVTLLGGIVADPDAQLAQLPWLTEAERRRLLVEWNDTAAGYEVPGAIHELFERQAARTPDAVAVSYQDSALTFAQLDERANQLAHELAARGVGPGVLVALCVERGLDTVVGLLGVLKAGGAYVPLDPGHPADRLSFMLTDSAAPVLLTQRRLLDRLPDTGCQVLCLDEAWPGLDRHPVTPPETAVGPDDLAYVVYTSGSSGTPKGVMIEHRNLAYIADAWNRRYDLAGQQLRFVSVTTLAVDLFFSDLLRSAFFGGTMIIAPAEVVTDPARLLDLIEERDGTAIELVPSLANALVTELTDRGTRLPRMGLVSVGSEGWRAEDCARLLDRVGPGSLVVNAYGSTEITVDSTIHQLDSAESARRTPIVPIGRPLANTRVYLVDRELRPVATGIPGEIVVGGDGVGRGYWNRPDLTAQRFFDDPFGGGGRVYRTGDRGRYLPDGTLEFLGRVDDQVKIRGFRIEPGEVEAVLAEHPMLRHVAVVARADDDGKPRLVAYLVPGEAAPTTASLRSFVEQRLPEYMVPSVFVTLDELPLTPSGKVDRRALPSPEARPAVESGYVAPRTPVEEKLAAIWAEVLKVERVGVDDNFFELGGDSILSIQLVSKARRAGLRLVAKDIFTHQTVAALAGVAGTAPVRRAPARAGETGAAPLTPVQHWFLQTHTEQPHHYAMSASLELAEDADELAVRAAVLAVVTRHEALRTRFREAGGQWRQDIAPLDETAVFRRVNLSEVDGEDERSAMSDAALAAQSGMDLERGVLTRAVLFHRGRRPSVLFLAIHHLVVDGVSWRIILDDLSRAYEQVRAGEEIDLGSRSTSFTEWAGKLAAHVRGGALDGELGYWSAIRDEPVGELPVDTEGANTAGSAARVTVRLDPATTEALLHRVPGVYRTQVNDVLVGAMGAVLADWTGRDRVLLGMEGHGREEIVDDVDLSRTVGWFTTHFPVALTVPDSRRTEDWGGVLKAVKEQLRAIPGRGLGYDALRYLSAAGAVLREDPLPQISFNYHGQWDGGEDGTGLYRTAGFGDLGQDMGPDEARPYLIDVVGITTAGQLEISWFYSENLFAETTIRSLAEKLLDHLRGIAEHCAGPGAGGRTPSDFPLAGLDQHALDEVFGAFGGGRDLEDLYPLTPMQHGMLFHSMVDAGADTYFDQMTLLLEGVSEPESLALAWQRVVDRTPILRTSVHWQGLDQPLQAVHRAVEVPVTQHDWRHCSEPVRQRELRRLLDEDAAKGVDLAAPPLLRVHIVRTDDRSVWLVRSTHHILLDGWSNAQLLTDVFEEYAAIRDGRERPAPARRPFRAYLDWLAAQDPAEAERHWRGVLGGFDSPTPLPYDRPPLAAHTSRSTDNVRLDLTPARTERLNEFARRHRLTVNAVVQGAWALLLSRYGGGDDVVFGATVSGRPADLPGAEEIDGIFINTIPVRVRMDGADELVPWLRRLQQAQAEARQFEHVSLVQLGNWSELDAAANLFDSIVAFENFPFDGSETGHGLQVWNITALDDTTFPLTLRAYPLRRLGLELAYDRDLFDAETVRRLSAHLGDLLAAMADQPDRPLRTLPALVEADRSRLAAWNETTVPVDTSRCVHELVAAQVAATPDAIAVTCDGESLTYAELDARANRLARHLVAHGVGPGVLAGVGLARDLHLPVALLGVLKAGGGYLPLDPDYPEDRLAFMVADSGARVVITTADLADGLPAGEAEVICLDRDAEQIAARSAAAPETGVTAEDLAYVIYTSGSTGKPKGVQVEHRNVTNLLLATAPRFKFGVEDVWTMFHSYAFDFSVWELWGGLSTGGRVVVVPKPVTRAPEEFWRLLHDEGVTVLNQTPASFRALVRSAGDAPSRLRTVIFGGEALEPGHVREWFERFGDSPARLVNMYGITETTVHVTFEELDWPEIEAAGRIRIGRPLPNYRIDLRDEHGAPVPVGVAGEIHVGGAGVARGYLHRPELTAERFVDGWYRTGDLARYLPDGRLEYLGRCDDQVKIRGFRIELGEVEAVLSRHEQVAGVAVVAQQEAETARLVAYVVPAGAQPEVAELRAFAARELPDHMVPSVFVPLDRLPLTPSGKVDRRALRTRPLDGALEGGKYVEPRDETERALAGIWADVLGVERVGALDNFFELGGDSMLSIQVVSRMRSVLGAELTPRALFTTPTLEGLARAIPAGGTGSGLIPRASRDGDLPLSHAQQRMWFLNEFSPGSAEYNSCTGLRLTGPLDLDVLGEALNALAQRHESLRTTFDSVDGHGVQRVHAEIVVPLALTDLSEYGIGVTDDRVRQALADEVGTPFDLRTGPLFRARLVRLSDQEHLLVLSLHHIVTDGWSMSVLTGELAKLYTAGVRGVPAELEPLPIQYADFAVWQRERGTSQEQLDYWKAKLAGLEPLELPTDRPRPPVKTAHGAVHRFDVPASLLTRLKKVANAGDSTLFMMLVAATQLLFARYSGQREVAVGTVVSGRDRVELERIAGFFVNTLVLRSTVDTSLTFEEFLRQVRQTAIEAFEHTDVGFEQLVDLLAPVRDPSRNPLVQALVVLQQTPGGRIESGELVIDEYELPAALAIFDLSVEFTERDGELLGLVEYNTDLFDAATIDRMSGHLIRLLDGIAGQPGTTLAGLPMLTAGERHEQTVTWNETAVPVDTSRCVHELVAAQAVATPDAVAVTFDGESLTYAELDARANRLAHHLVAEGVGPGVLVGVSLERDLGLPVALLGVLKAGGGYLPLDPDYPEDRLAFMVADSGARVVLTTAGLAADAERIAAYPATAPETGVTPEDLAYVIYTSGSTGKPKGVQVEHRNVTNLLRTTAPRFEFGTEDVWTMFHSYAFDFSVWELWGGLSTGGRVVVVPKSVARAPEEFWRLLTEEGVTVLNQTPASFRGLVRSADSAPSRLRVVVFGGEALEPGHVREWFERFGDSPARLVNMYGITETTVHVTFEELDWPEIEAAGRIRIGRPLPNYRMYLFDEDGGPVPVGVAGEVYVGGAGVARGYLNRAELTAERFVEVAGERLYRTGDLARYLPDGRLEYLGRCDDQVKIRGFRIELGEVETALARHPQVAGIAVTVQRDGETARLVAHVVPADAEPEVAELRAFAARELPDYMVPSAFLLLDHLPLTPSGKVDRRALQDTPLDGALAGKEHVEPRDDTERTIAGIWAGVLGIERVGAFDNFFELGGDSMLSIQVLTQVRRTGLEMSTKDMFTHQTVAELAAKVTEASAVAEAEPVTGEGPLTPIQHWFLRRHPVEPDRFDLSLFVELAEDVRAELVQGVVEALTEHHDALRTRFVRTGDGWRQRVLPVAEARPVFDLVDLSSVDTEKRDRVIGEQVNAARDGLNLTGGPVVRAVLFTGGEVPPTLFLGVHHAVVDAVSWRILLDDFDVAYRQLLAGERPALGAKTTSYLDWANRLAEHVAAGELDHELAHWSGVDATVAATAVPIDHGGLNTVGSAATVSTRLTASETEVLLRKVPGRFRTRIDDILFGAVAHGLARWTGHRTVAIDAEGHGREELIDGADLSRTVGWFTAIYPVALSVEEAEDEPDWPALARSIRKQLRAVPGRGVGYGALKYLSAGGGLADGPGAQVALNYLGQWDTAMTPGGVVRRQVSEIGTDEPGEEIRTHLLEVLGGVQGGELELGWTYSRNVHDDATVRRVAGSVIEALRALVRQVEALENGADK</sequence>
<dbReference type="InterPro" id="IPR010060">
    <property type="entry name" value="NRPS_synth"/>
</dbReference>
<evidence type="ECO:0000256" key="5">
    <source>
        <dbReference type="ARBA" id="ARBA00023194"/>
    </source>
</evidence>
<dbReference type="Gene3D" id="3.30.559.10">
    <property type="entry name" value="Chloramphenicol acetyltransferase-like domain"/>
    <property type="match status" value="5"/>
</dbReference>
<dbReference type="PANTHER" id="PTHR45527:SF14">
    <property type="entry name" value="PLIPASTATIN SYNTHASE SUBUNIT B"/>
    <property type="match status" value="1"/>
</dbReference>
<dbReference type="Pfam" id="PF00550">
    <property type="entry name" value="PP-binding"/>
    <property type="match status" value="3"/>
</dbReference>
<dbReference type="InterPro" id="IPR045851">
    <property type="entry name" value="AMP-bd_C_sf"/>
</dbReference>
<evidence type="ECO:0000256" key="4">
    <source>
        <dbReference type="ARBA" id="ARBA00022737"/>
    </source>
</evidence>
<proteinExistence type="predicted"/>
<dbReference type="InterPro" id="IPR042099">
    <property type="entry name" value="ANL_N_sf"/>
</dbReference>
<dbReference type="CDD" id="cd19543">
    <property type="entry name" value="DCL_NRPS"/>
    <property type="match status" value="1"/>
</dbReference>
<comment type="caution">
    <text evidence="8">The sequence shown here is derived from an EMBL/GenBank/DDBJ whole genome shotgun (WGS) entry which is preliminary data.</text>
</comment>
<evidence type="ECO:0000313" key="9">
    <source>
        <dbReference type="Proteomes" id="UP000741013"/>
    </source>
</evidence>
<reference evidence="8 9" key="1">
    <citation type="submission" date="2021-03" db="EMBL/GenBank/DDBJ databases">
        <title>Sequencing the genomes of 1000 actinobacteria strains.</title>
        <authorList>
            <person name="Klenk H.-P."/>
        </authorList>
    </citation>
    <scope>NUCLEOTIDE SEQUENCE [LARGE SCALE GENOMIC DNA]</scope>
    <source>
        <strain evidence="8 9">DSM 45510</strain>
    </source>
</reference>
<feature type="region of interest" description="Disordered" evidence="6">
    <location>
        <begin position="28"/>
        <end position="50"/>
    </location>
</feature>
<dbReference type="Gene3D" id="2.30.38.10">
    <property type="entry name" value="Luciferase, Domain 3"/>
    <property type="match status" value="2"/>
</dbReference>
<keyword evidence="4" id="KW-0677">Repeat</keyword>
<dbReference type="NCBIfam" id="TIGR01733">
    <property type="entry name" value="AA-adenyl-dom"/>
    <property type="match status" value="3"/>
</dbReference>
<dbReference type="InterPro" id="IPR009081">
    <property type="entry name" value="PP-bd_ACP"/>
</dbReference>
<dbReference type="Pfam" id="PF13193">
    <property type="entry name" value="AMP-binding_C"/>
    <property type="match status" value="3"/>
</dbReference>
<gene>
    <name evidence="8" type="ORF">JOM49_004996</name>
</gene>
<feature type="domain" description="Carrier" evidence="7">
    <location>
        <begin position="1014"/>
        <end position="1088"/>
    </location>
</feature>
<dbReference type="Proteomes" id="UP000741013">
    <property type="component" value="Unassembled WGS sequence"/>
</dbReference>
<evidence type="ECO:0000256" key="3">
    <source>
        <dbReference type="ARBA" id="ARBA00022553"/>
    </source>
</evidence>
<keyword evidence="2" id="KW-0596">Phosphopantetheine</keyword>
<dbReference type="CDD" id="cd05930">
    <property type="entry name" value="A_NRPS"/>
    <property type="match status" value="1"/>
</dbReference>
<dbReference type="InterPro" id="IPR010071">
    <property type="entry name" value="AA_adenyl_dom"/>
</dbReference>
<evidence type="ECO:0000313" key="8">
    <source>
        <dbReference type="EMBL" id="MBP2183470.1"/>
    </source>
</evidence>
<feature type="domain" description="Carrier" evidence="7">
    <location>
        <begin position="2531"/>
        <end position="2606"/>
    </location>
</feature>
<keyword evidence="3" id="KW-0597">Phosphoprotein</keyword>
<dbReference type="InterPro" id="IPR001242">
    <property type="entry name" value="Condensation_dom"/>
</dbReference>
<name>A0ABS4PX43_9PSEU</name>
<dbReference type="Gene3D" id="3.40.50.980">
    <property type="match status" value="4"/>
</dbReference>
<protein>
    <submittedName>
        <fullName evidence="8">Amino acid adenylation domain-containing protein/non-ribosomal peptide synthase protein (TIGR01720 family)</fullName>
    </submittedName>
</protein>
<dbReference type="InterPro" id="IPR006162">
    <property type="entry name" value="Ppantetheine_attach_site"/>
</dbReference>
<dbReference type="Gene3D" id="1.10.1200.10">
    <property type="entry name" value="ACP-like"/>
    <property type="match status" value="3"/>
</dbReference>
<keyword evidence="9" id="KW-1185">Reference proteome</keyword>
<dbReference type="CDD" id="cd19531">
    <property type="entry name" value="LCL_NRPS-like"/>
    <property type="match status" value="2"/>
</dbReference>
<organism evidence="8 9">
    <name type="scientific">Amycolatopsis magusensis</name>
    <dbReference type="NCBI Taxonomy" id="882444"/>
    <lineage>
        <taxon>Bacteria</taxon>
        <taxon>Bacillati</taxon>
        <taxon>Actinomycetota</taxon>
        <taxon>Actinomycetes</taxon>
        <taxon>Pseudonocardiales</taxon>
        <taxon>Pseudonocardiaceae</taxon>
        <taxon>Amycolatopsis</taxon>
    </lineage>
</organism>
<dbReference type="RefSeq" id="WP_209666640.1">
    <property type="nucleotide sequence ID" value="NZ_JAGGMS010000001.1"/>
</dbReference>
<dbReference type="InterPro" id="IPR025110">
    <property type="entry name" value="AMP-bd_C"/>
</dbReference>
<dbReference type="SUPFAM" id="SSF56801">
    <property type="entry name" value="Acetyl-CoA synthetase-like"/>
    <property type="match status" value="3"/>
</dbReference>
<dbReference type="InterPro" id="IPR020806">
    <property type="entry name" value="PKS_PP-bd"/>
</dbReference>
<dbReference type="SUPFAM" id="SSF47336">
    <property type="entry name" value="ACP-like"/>
    <property type="match status" value="3"/>
</dbReference>
<dbReference type="Pfam" id="PF00668">
    <property type="entry name" value="Condensation"/>
    <property type="match status" value="5"/>
</dbReference>
<dbReference type="Pfam" id="PF00501">
    <property type="entry name" value="AMP-binding"/>
    <property type="match status" value="3"/>
</dbReference>
<dbReference type="Gene3D" id="3.30.300.30">
    <property type="match status" value="3"/>
</dbReference>
<dbReference type="InterPro" id="IPR020845">
    <property type="entry name" value="AMP-binding_CS"/>
</dbReference>
<dbReference type="CDD" id="cd17643">
    <property type="entry name" value="A_NRPS_Cytc1-like"/>
    <property type="match status" value="2"/>
</dbReference>
<evidence type="ECO:0000256" key="1">
    <source>
        <dbReference type="ARBA" id="ARBA00001957"/>
    </source>
</evidence>
<comment type="cofactor">
    <cofactor evidence="1">
        <name>pantetheine 4'-phosphate</name>
        <dbReference type="ChEBI" id="CHEBI:47942"/>
    </cofactor>
</comment>
<dbReference type="SMART" id="SM00823">
    <property type="entry name" value="PKS_PP"/>
    <property type="match status" value="3"/>
</dbReference>
<evidence type="ECO:0000256" key="6">
    <source>
        <dbReference type="SAM" id="MobiDB-lite"/>
    </source>
</evidence>
<dbReference type="CDD" id="cd19534">
    <property type="entry name" value="E_NRPS"/>
    <property type="match status" value="2"/>
</dbReference>
<keyword evidence="5" id="KW-0045">Antibiotic biosynthesis</keyword>
<dbReference type="InterPro" id="IPR023213">
    <property type="entry name" value="CAT-like_dom_sf"/>
</dbReference>
<dbReference type="EMBL" id="JAGGMS010000001">
    <property type="protein sequence ID" value="MBP2183470.1"/>
    <property type="molecule type" value="Genomic_DNA"/>
</dbReference>
<dbReference type="NCBIfam" id="TIGR01720">
    <property type="entry name" value="NRPS-para261"/>
    <property type="match status" value="1"/>
</dbReference>
<evidence type="ECO:0000256" key="2">
    <source>
        <dbReference type="ARBA" id="ARBA00022450"/>
    </source>
</evidence>
<dbReference type="PROSITE" id="PS50075">
    <property type="entry name" value="CARRIER"/>
    <property type="match status" value="3"/>
</dbReference>
<dbReference type="Gene3D" id="3.40.50.12780">
    <property type="entry name" value="N-terminal domain of ligase-like"/>
    <property type="match status" value="1"/>
</dbReference>
<dbReference type="PROSITE" id="PS00455">
    <property type="entry name" value="AMP_BINDING"/>
    <property type="match status" value="3"/>
</dbReference>
<accession>A0ABS4PX43</accession>
<dbReference type="PANTHER" id="PTHR45527">
    <property type="entry name" value="NONRIBOSOMAL PEPTIDE SYNTHETASE"/>
    <property type="match status" value="1"/>
</dbReference>
<dbReference type="PROSITE" id="PS00012">
    <property type="entry name" value="PHOSPHOPANTETHEINE"/>
    <property type="match status" value="3"/>
</dbReference>
<dbReference type="InterPro" id="IPR036736">
    <property type="entry name" value="ACP-like_sf"/>
</dbReference>
<dbReference type="NCBIfam" id="NF003417">
    <property type="entry name" value="PRK04813.1"/>
    <property type="match status" value="3"/>
</dbReference>